<dbReference type="SUPFAM" id="SSF46689">
    <property type="entry name" value="Homeodomain-like"/>
    <property type="match status" value="1"/>
</dbReference>
<keyword evidence="3" id="KW-0238">DNA-binding</keyword>
<sequence length="193" mass="22910">MILISDRQRQIIDAFFLVVEEASEPKKITMDMIAKRAGISRQSIYDKHFSNIGEIIDKIHALVSEECEVRMQKFFSDGYRDYNDDFFKFFEQEILPLLYEKRDWLKILYSKVLDSSWADYAHKVYTPYIELYIKKTGNQSPLANDFICSLIVRQIIAIISNWLTNDRPEPASLFQKKFDYLIKTSTYELLFEK</sequence>
<evidence type="ECO:0000313" key="3">
    <source>
        <dbReference type="EMBL" id="SFZ76290.1"/>
    </source>
</evidence>
<dbReference type="AlphaFoldDB" id="A0A1K2HJ43"/>
<dbReference type="EMBL" id="JXJT01000020">
    <property type="protein sequence ID" value="PCS01935.1"/>
    <property type="molecule type" value="Genomic_DNA"/>
</dbReference>
<dbReference type="Pfam" id="PF14278">
    <property type="entry name" value="TetR_C_8"/>
    <property type="match status" value="1"/>
</dbReference>
<dbReference type="RefSeq" id="WP_031367017.1">
    <property type="nucleotide sequence ID" value="NZ_FPKS01000015.1"/>
</dbReference>
<dbReference type="STRING" id="1122154.SAMN02746068_01900"/>
<protein>
    <submittedName>
        <fullName evidence="2 3">Transcriptional regulator</fullName>
    </submittedName>
</protein>
<organism evidence="3 4">
    <name type="scientific">Pseudolactococcus chungangensis CAU 28 = DSM 22330</name>
    <dbReference type="NCBI Taxonomy" id="1122154"/>
    <lineage>
        <taxon>Bacteria</taxon>
        <taxon>Bacillati</taxon>
        <taxon>Bacillota</taxon>
        <taxon>Bacilli</taxon>
        <taxon>Lactobacillales</taxon>
        <taxon>Streptococcaceae</taxon>
        <taxon>Pseudolactococcus</taxon>
    </lineage>
</organism>
<dbReference type="Proteomes" id="UP000185655">
    <property type="component" value="Unassembled WGS sequence"/>
</dbReference>
<evidence type="ECO:0000313" key="5">
    <source>
        <dbReference type="Proteomes" id="UP000218979"/>
    </source>
</evidence>
<dbReference type="InterPro" id="IPR009057">
    <property type="entry name" value="Homeodomain-like_sf"/>
</dbReference>
<dbReference type="InterPro" id="IPR050624">
    <property type="entry name" value="HTH-type_Tx_Regulator"/>
</dbReference>
<gene>
    <name evidence="2" type="ORF">RR45_GL001008</name>
    <name evidence="3" type="ORF">SAMN02746068_01900</name>
</gene>
<reference evidence="3 4" key="2">
    <citation type="submission" date="2016-11" db="EMBL/GenBank/DDBJ databases">
        <authorList>
            <person name="Jaros S."/>
            <person name="Januszkiewicz K."/>
            <person name="Wedrychowicz H."/>
        </authorList>
    </citation>
    <scope>NUCLEOTIDE SEQUENCE [LARGE SCALE GENOMIC DNA]</scope>
    <source>
        <strain evidence="3 4">DSM 22330</strain>
    </source>
</reference>
<proteinExistence type="predicted"/>
<dbReference type="PANTHER" id="PTHR43479:SF11">
    <property type="entry name" value="ACREF_ENVCD OPERON REPRESSOR-RELATED"/>
    <property type="match status" value="1"/>
</dbReference>
<dbReference type="EMBL" id="FPKS01000015">
    <property type="protein sequence ID" value="SFZ76290.1"/>
    <property type="molecule type" value="Genomic_DNA"/>
</dbReference>
<dbReference type="Gene3D" id="1.10.357.10">
    <property type="entry name" value="Tetracycline Repressor, domain 2"/>
    <property type="match status" value="1"/>
</dbReference>
<dbReference type="GO" id="GO:0003677">
    <property type="term" value="F:DNA binding"/>
    <property type="evidence" value="ECO:0007669"/>
    <property type="project" value="UniProtKB-KW"/>
</dbReference>
<dbReference type="Proteomes" id="UP000218979">
    <property type="component" value="Unassembled WGS sequence"/>
</dbReference>
<evidence type="ECO:0000313" key="2">
    <source>
        <dbReference type="EMBL" id="PCS01935.1"/>
    </source>
</evidence>
<dbReference type="OrthoDB" id="2241747at2"/>
<evidence type="ECO:0000259" key="1">
    <source>
        <dbReference type="Pfam" id="PF14278"/>
    </source>
</evidence>
<accession>A0A1K2HJ43</accession>
<name>A0A1K2HJ43_9LACT</name>
<reference evidence="2 5" key="1">
    <citation type="submission" date="2014-12" db="EMBL/GenBank/DDBJ databases">
        <title>Draft genome sequences of 10 type strains of Lactococcus.</title>
        <authorList>
            <person name="Sun Z."/>
            <person name="Zhong Z."/>
            <person name="Liu W."/>
            <person name="Zhang W."/>
            <person name="Zhang H."/>
        </authorList>
    </citation>
    <scope>NUCLEOTIDE SEQUENCE [LARGE SCALE GENOMIC DNA]</scope>
    <source>
        <strain evidence="2 5">DSM 22330</strain>
    </source>
</reference>
<evidence type="ECO:0000313" key="4">
    <source>
        <dbReference type="Proteomes" id="UP000185655"/>
    </source>
</evidence>
<keyword evidence="5" id="KW-1185">Reference proteome</keyword>
<dbReference type="InterPro" id="IPR039532">
    <property type="entry name" value="TetR_C_Firmicutes"/>
</dbReference>
<dbReference type="PANTHER" id="PTHR43479">
    <property type="entry name" value="ACREF/ENVCD OPERON REPRESSOR-RELATED"/>
    <property type="match status" value="1"/>
</dbReference>
<feature type="domain" description="Transcriptional regulator TetR C-terminal Firmicutes type" evidence="1">
    <location>
        <begin position="93"/>
        <end position="183"/>
    </location>
</feature>